<protein>
    <submittedName>
        <fullName evidence="3">Uncharacterized protein</fullName>
    </submittedName>
</protein>
<feature type="region of interest" description="Disordered" evidence="1">
    <location>
        <begin position="391"/>
        <end position="411"/>
    </location>
</feature>
<dbReference type="RefSeq" id="XP_001592540.1">
    <property type="nucleotide sequence ID" value="XM_001592490.1"/>
</dbReference>
<dbReference type="OMA" id="WQLWEKM"/>
<gene>
    <name evidence="3" type="ORF">sscle_13g095350</name>
</gene>
<feature type="transmembrane region" description="Helical" evidence="2">
    <location>
        <begin position="15"/>
        <end position="36"/>
    </location>
</feature>
<dbReference type="Proteomes" id="UP000177798">
    <property type="component" value="Chromosome 13"/>
</dbReference>
<evidence type="ECO:0000313" key="4">
    <source>
        <dbReference type="Proteomes" id="UP000177798"/>
    </source>
</evidence>
<dbReference type="PANTHER" id="PTHR40623">
    <property type="entry name" value="INTEGRAL MEMBRANE PROTEIN"/>
    <property type="match status" value="1"/>
</dbReference>
<feature type="compositionally biased region" description="Polar residues" evidence="1">
    <location>
        <begin position="303"/>
        <end position="318"/>
    </location>
</feature>
<dbReference type="PANTHER" id="PTHR40623:SF2">
    <property type="entry name" value="INTEGRAL MEMBRANE PROTEIN"/>
    <property type="match status" value="1"/>
</dbReference>
<keyword evidence="2" id="KW-0812">Transmembrane</keyword>
<dbReference type="KEGG" id="ssl:SS1G_06781"/>
<dbReference type="VEuPathDB" id="FungiDB:sscle_13g095350"/>
<feature type="compositionally biased region" description="Polar residues" evidence="1">
    <location>
        <begin position="164"/>
        <end position="183"/>
    </location>
</feature>
<proteinExistence type="predicted"/>
<evidence type="ECO:0000256" key="1">
    <source>
        <dbReference type="SAM" id="MobiDB-lite"/>
    </source>
</evidence>
<name>A0A1D9QIJ5_SCLS1</name>
<keyword evidence="2" id="KW-1133">Transmembrane helix</keyword>
<evidence type="ECO:0000256" key="2">
    <source>
        <dbReference type="SAM" id="Phobius"/>
    </source>
</evidence>
<organism evidence="3 4">
    <name type="scientific">Sclerotinia sclerotiorum (strain ATCC 18683 / 1980 / Ss-1)</name>
    <name type="common">White mold</name>
    <name type="synonym">Whetzelinia sclerotiorum</name>
    <dbReference type="NCBI Taxonomy" id="665079"/>
    <lineage>
        <taxon>Eukaryota</taxon>
        <taxon>Fungi</taxon>
        <taxon>Dikarya</taxon>
        <taxon>Ascomycota</taxon>
        <taxon>Pezizomycotina</taxon>
        <taxon>Leotiomycetes</taxon>
        <taxon>Helotiales</taxon>
        <taxon>Sclerotiniaceae</taxon>
        <taxon>Sclerotinia</taxon>
    </lineage>
</organism>
<keyword evidence="2" id="KW-0472">Membrane</keyword>
<feature type="compositionally biased region" description="Polar residues" evidence="1">
    <location>
        <begin position="109"/>
        <end position="121"/>
    </location>
</feature>
<feature type="region of interest" description="Disordered" evidence="1">
    <location>
        <begin position="101"/>
        <end position="186"/>
    </location>
</feature>
<dbReference type="EMBL" id="CP017826">
    <property type="protein sequence ID" value="APA14765.1"/>
    <property type="molecule type" value="Genomic_DNA"/>
</dbReference>
<evidence type="ECO:0000313" key="3">
    <source>
        <dbReference type="EMBL" id="APA14765.1"/>
    </source>
</evidence>
<feature type="region of interest" description="Disordered" evidence="1">
    <location>
        <begin position="198"/>
        <end position="319"/>
    </location>
</feature>
<dbReference type="AlphaFoldDB" id="A0A1D9QIJ5"/>
<sequence length="425" mass="47561">MAISFFNSWQLWEKMTFVLGCAIVAVFCVGYIKLLWTNRIVARQEILDEEKRMKIQELRQSGQFVETSKGHDVPFGVRAIQSGIQVDGIWISGTNTPVPSIKLQRHSSYEPSTPDSTSNAHASPDGYNHPTPPKNGQPNFRYSESAILPSHRSVSDDDTIVSDPRSSSRQRATYKPTRSSQLRFGTVGEHQYDEETLEHLEGNAENGRVYTHRPRGARRSDESISDAAAAADNERSSGTSDESDETFSRVKHPQPNRPFNYPTRTPSPEVLTPAFPSFSHQPTTKGKGQYSSIPLFPEDEESNPFSSSHVSTYGTNRQPVEDQRYTDNNVESRAPLLKSRSPSSQFIPGELHQNKSVRKVNSGFEILPAGTFGTQSTLDLKGKGVNRHESWNVNNSDHVAPLQPNKLQKKTRFSMVSLPSRRTMD</sequence>
<accession>A0A1D9QIJ5</accession>
<dbReference type="OrthoDB" id="5426165at2759"/>
<feature type="compositionally biased region" description="Polar residues" evidence="1">
    <location>
        <begin position="278"/>
        <end position="292"/>
    </location>
</feature>
<reference evidence="4" key="1">
    <citation type="journal article" date="2017" name="Genome Biol. Evol.">
        <title>The complete genome sequence of the phytopathogenic fungus Sclerotinia sclerotiorum reveals insights into the genome architecture of broad host range pathogens.</title>
        <authorList>
            <person name="Derbyshire M."/>
            <person name="Denton-Giles M."/>
            <person name="Hegedus D."/>
            <person name="Seifbarghy S."/>
            <person name="Rollins J."/>
            <person name="van Kan J."/>
            <person name="Seidl M.F."/>
            <person name="Faino L."/>
            <person name="Mbengue M."/>
            <person name="Navaud O."/>
            <person name="Raffaele S."/>
            <person name="Hammond-Kosack K."/>
            <person name="Heard S."/>
            <person name="Oliver R."/>
        </authorList>
    </citation>
    <scope>NUCLEOTIDE SEQUENCE [LARGE SCALE GENOMIC DNA]</scope>
    <source>
        <strain evidence="4">ATCC 18683 / 1980 / Ss-1</strain>
    </source>
</reference>